<keyword evidence="1" id="KW-0812">Transmembrane</keyword>
<reference evidence="2" key="1">
    <citation type="submission" date="2021-01" db="EMBL/GenBank/DDBJ databases">
        <authorList>
            <person name="Eckstrom K.M.E."/>
        </authorList>
    </citation>
    <scope>NUCLEOTIDE SEQUENCE</scope>
    <source>
        <strain evidence="2">UVCC 0001</strain>
    </source>
</reference>
<dbReference type="EMBL" id="JASFZW010000014">
    <property type="protein sequence ID" value="KAK2075684.1"/>
    <property type="molecule type" value="Genomic_DNA"/>
</dbReference>
<sequence>MATTLGTVATAIAGFSVDSDDAGAAHKRSISPQTVELISLTLLPISVLMIAYALFIFLSRSTNIRKKQMGYFNEKVGPLGLAIIVVVCLTAILISAVKDVLLSKK</sequence>
<protein>
    <submittedName>
        <fullName evidence="2">Uncharacterized protein</fullName>
    </submittedName>
</protein>
<evidence type="ECO:0000313" key="3">
    <source>
        <dbReference type="Proteomes" id="UP001255856"/>
    </source>
</evidence>
<dbReference type="Proteomes" id="UP001255856">
    <property type="component" value="Unassembled WGS sequence"/>
</dbReference>
<name>A0AAD9IEP1_PROWI</name>
<keyword evidence="1" id="KW-0472">Membrane</keyword>
<accession>A0AAD9IEP1</accession>
<feature type="transmembrane region" description="Helical" evidence="1">
    <location>
        <begin position="35"/>
        <end position="58"/>
    </location>
</feature>
<comment type="caution">
    <text evidence="2">The sequence shown here is derived from an EMBL/GenBank/DDBJ whole genome shotgun (WGS) entry which is preliminary data.</text>
</comment>
<feature type="transmembrane region" description="Helical" evidence="1">
    <location>
        <begin position="79"/>
        <end position="97"/>
    </location>
</feature>
<evidence type="ECO:0000256" key="1">
    <source>
        <dbReference type="SAM" id="Phobius"/>
    </source>
</evidence>
<evidence type="ECO:0000313" key="2">
    <source>
        <dbReference type="EMBL" id="KAK2075684.1"/>
    </source>
</evidence>
<gene>
    <name evidence="2" type="ORF">QBZ16_001792</name>
</gene>
<keyword evidence="1" id="KW-1133">Transmembrane helix</keyword>
<keyword evidence="3" id="KW-1185">Reference proteome</keyword>
<dbReference type="AlphaFoldDB" id="A0AAD9IEP1"/>
<organism evidence="2 3">
    <name type="scientific">Prototheca wickerhamii</name>
    <dbReference type="NCBI Taxonomy" id="3111"/>
    <lineage>
        <taxon>Eukaryota</taxon>
        <taxon>Viridiplantae</taxon>
        <taxon>Chlorophyta</taxon>
        <taxon>core chlorophytes</taxon>
        <taxon>Trebouxiophyceae</taxon>
        <taxon>Chlorellales</taxon>
        <taxon>Chlorellaceae</taxon>
        <taxon>Prototheca</taxon>
    </lineage>
</organism>
<proteinExistence type="predicted"/>